<reference evidence="6 7" key="1">
    <citation type="submission" date="2019-01" db="EMBL/GenBank/DDBJ databases">
        <authorList>
            <person name="Li J."/>
        </authorList>
    </citation>
    <scope>NUCLEOTIDE SEQUENCE [LARGE SCALE GENOMIC DNA]</scope>
    <source>
        <strain evidence="6 7">CCUG 35506</strain>
    </source>
</reference>
<evidence type="ECO:0000256" key="3">
    <source>
        <dbReference type="ARBA" id="ARBA00022563"/>
    </source>
</evidence>
<sequence>MPTSVLPASGSPALDWAARSMPLLAATMATHADDFAGRHVGICLHIEPKTGVLVHWLLRVGARVTITGNLGTTDQATVDTLRALGATVLGGHDDDAAQHARNLDALVAAQPDLLLDNGAETIERILRGGPRGAGFLGATEETTTGGRRLRELDVAADFPVVVINDSPLKLLIENEFGVGQSIVQGFMNATNAMLPGTRSTVIGYGPCGKGVAETLARLGARVSVADTNPYRALEAIMHGHRVAPVDTLLPDSQLVFLATGHPGVISGDRLDLLGNGAMLVGVGHEADEIDLPALRSRALRTSSLSTPSGDADARILYEMADGREIVVLHGTKMINLVAAGGNPIQAMDLGLSLQAASLAAIARGGVGFTGPFGVPADIDRELATALVGLWS</sequence>
<comment type="caution">
    <text evidence="6">The sequence shown here is derived from an EMBL/GenBank/DDBJ whole genome shotgun (WGS) entry which is preliminary data.</text>
</comment>
<dbReference type="GO" id="GO:0006730">
    <property type="term" value="P:one-carbon metabolic process"/>
    <property type="evidence" value="ECO:0007669"/>
    <property type="project" value="UniProtKB-KW"/>
</dbReference>
<keyword evidence="4" id="KW-0520">NAD</keyword>
<dbReference type="Gene3D" id="3.40.50.1480">
    <property type="entry name" value="Adenosylhomocysteinase-like"/>
    <property type="match status" value="1"/>
</dbReference>
<dbReference type="GO" id="GO:0005829">
    <property type="term" value="C:cytosol"/>
    <property type="evidence" value="ECO:0007669"/>
    <property type="project" value="TreeGrafter"/>
</dbReference>
<comment type="similarity">
    <text evidence="2">Belongs to the adenosylhomocysteinase family.</text>
</comment>
<dbReference type="SMART" id="SM00996">
    <property type="entry name" value="AdoHcyase"/>
    <property type="match status" value="1"/>
</dbReference>
<organism evidence="6 7">
    <name type="scientific">Agromyces fucosus</name>
    <dbReference type="NCBI Taxonomy" id="41985"/>
    <lineage>
        <taxon>Bacteria</taxon>
        <taxon>Bacillati</taxon>
        <taxon>Actinomycetota</taxon>
        <taxon>Actinomycetes</taxon>
        <taxon>Micrococcales</taxon>
        <taxon>Microbacteriaceae</taxon>
        <taxon>Agromyces</taxon>
    </lineage>
</organism>
<dbReference type="PANTHER" id="PTHR23420">
    <property type="entry name" value="ADENOSYLHOMOCYSTEINASE"/>
    <property type="match status" value="1"/>
</dbReference>
<dbReference type="InterPro" id="IPR042172">
    <property type="entry name" value="Adenosylhomocyst_ase-like_sf"/>
</dbReference>
<evidence type="ECO:0000256" key="2">
    <source>
        <dbReference type="ARBA" id="ARBA00007122"/>
    </source>
</evidence>
<evidence type="ECO:0000256" key="1">
    <source>
        <dbReference type="ARBA" id="ARBA00001911"/>
    </source>
</evidence>
<dbReference type="SUPFAM" id="SSF51735">
    <property type="entry name" value="NAD(P)-binding Rossmann-fold domains"/>
    <property type="match status" value="1"/>
</dbReference>
<accession>A0A4Q2JV75</accession>
<evidence type="ECO:0000256" key="4">
    <source>
        <dbReference type="ARBA" id="ARBA00023027"/>
    </source>
</evidence>
<dbReference type="Proteomes" id="UP000292935">
    <property type="component" value="Unassembled WGS sequence"/>
</dbReference>
<dbReference type="AlphaFoldDB" id="A0A4Q2JV75"/>
<evidence type="ECO:0000259" key="5">
    <source>
        <dbReference type="SMART" id="SM00997"/>
    </source>
</evidence>
<dbReference type="InterPro" id="IPR036291">
    <property type="entry name" value="NAD(P)-bd_dom_sf"/>
</dbReference>
<evidence type="ECO:0000313" key="6">
    <source>
        <dbReference type="EMBL" id="RXZ50679.1"/>
    </source>
</evidence>
<proteinExistence type="inferred from homology"/>
<protein>
    <submittedName>
        <fullName evidence="6">Adenosylhomocysteinase</fullName>
    </submittedName>
</protein>
<comment type="cofactor">
    <cofactor evidence="1">
        <name>NAD(+)</name>
        <dbReference type="ChEBI" id="CHEBI:57540"/>
    </cofactor>
</comment>
<dbReference type="RefSeq" id="WP_129230441.1">
    <property type="nucleotide sequence ID" value="NZ_SDPO01000001.1"/>
</dbReference>
<dbReference type="Gene3D" id="3.40.50.720">
    <property type="entry name" value="NAD(P)-binding Rossmann-like Domain"/>
    <property type="match status" value="1"/>
</dbReference>
<name>A0A4Q2JV75_9MICO</name>
<evidence type="ECO:0000313" key="7">
    <source>
        <dbReference type="Proteomes" id="UP000292935"/>
    </source>
</evidence>
<dbReference type="InterPro" id="IPR015878">
    <property type="entry name" value="Ado_hCys_hydrolase_NAD-bd"/>
</dbReference>
<dbReference type="Pfam" id="PF00670">
    <property type="entry name" value="AdoHcyase_NAD"/>
    <property type="match status" value="1"/>
</dbReference>
<keyword evidence="3" id="KW-0554">One-carbon metabolism</keyword>
<dbReference type="GO" id="GO:0004013">
    <property type="term" value="F:adenosylhomocysteinase activity"/>
    <property type="evidence" value="ECO:0007669"/>
    <property type="project" value="TreeGrafter"/>
</dbReference>
<keyword evidence="7" id="KW-1185">Reference proteome</keyword>
<dbReference type="InterPro" id="IPR000043">
    <property type="entry name" value="Adenosylhomocysteinase-like"/>
</dbReference>
<dbReference type="EMBL" id="SDPO01000001">
    <property type="protein sequence ID" value="RXZ50679.1"/>
    <property type="molecule type" value="Genomic_DNA"/>
</dbReference>
<dbReference type="PANTHER" id="PTHR23420:SF0">
    <property type="entry name" value="ADENOSYLHOMOCYSTEINASE"/>
    <property type="match status" value="1"/>
</dbReference>
<dbReference type="GO" id="GO:0033353">
    <property type="term" value="P:S-adenosylmethionine cycle"/>
    <property type="evidence" value="ECO:0007669"/>
    <property type="project" value="TreeGrafter"/>
</dbReference>
<dbReference type="SUPFAM" id="SSF52283">
    <property type="entry name" value="Formate/glycerate dehydrogenase catalytic domain-like"/>
    <property type="match status" value="1"/>
</dbReference>
<dbReference type="SMART" id="SM00997">
    <property type="entry name" value="AdoHcyase_NAD"/>
    <property type="match status" value="1"/>
</dbReference>
<feature type="domain" description="S-adenosyl-L-homocysteine hydrolase NAD binding" evidence="5">
    <location>
        <begin position="174"/>
        <end position="341"/>
    </location>
</feature>
<dbReference type="OrthoDB" id="9802717at2"/>
<gene>
    <name evidence="6" type="ORF">ESP57_02395</name>
</gene>